<evidence type="ECO:0000259" key="5">
    <source>
        <dbReference type="Pfam" id="PF12804"/>
    </source>
</evidence>
<dbReference type="Gene3D" id="3.90.550.10">
    <property type="entry name" value="Spore Coat Polysaccharide Biosynthesis Protein SpsA, Chain A"/>
    <property type="match status" value="1"/>
</dbReference>
<gene>
    <name evidence="6" type="ORF">H9862_01640</name>
</gene>
<dbReference type="InterPro" id="IPR025877">
    <property type="entry name" value="MobA-like_NTP_Trfase"/>
</dbReference>
<dbReference type="Gene3D" id="3.40.640.10">
    <property type="entry name" value="Type I PLP-dependent aspartate aminotransferase-like (Major domain)"/>
    <property type="match status" value="1"/>
</dbReference>
<dbReference type="InterPro" id="IPR004838">
    <property type="entry name" value="NHTrfase_class1_PyrdxlP-BS"/>
</dbReference>
<keyword evidence="3 6" id="KW-0032">Aminotransferase</keyword>
<comment type="caution">
    <text evidence="6">The sequence shown here is derived from an EMBL/GenBank/DDBJ whole genome shotgun (WGS) entry which is preliminary data.</text>
</comment>
<keyword evidence="2" id="KW-0663">Pyridoxal phosphate</keyword>
<dbReference type="SUPFAM" id="SSF53448">
    <property type="entry name" value="Nucleotide-diphospho-sugar transferases"/>
    <property type="match status" value="1"/>
</dbReference>
<comment type="similarity">
    <text evidence="3">Belongs to the class-I pyridoxal-phosphate-dependent aminotransferase family.</text>
</comment>
<dbReference type="Gene3D" id="3.90.1150.10">
    <property type="entry name" value="Aspartate Aminotransferase, domain 1"/>
    <property type="match status" value="1"/>
</dbReference>
<dbReference type="PANTHER" id="PTHR42885">
    <property type="entry name" value="HISTIDINOL-PHOSPHATE AMINOTRANSFERASE-RELATED"/>
    <property type="match status" value="1"/>
</dbReference>
<evidence type="ECO:0000256" key="1">
    <source>
        <dbReference type="ARBA" id="ARBA00001933"/>
    </source>
</evidence>
<comment type="cofactor">
    <cofactor evidence="1 3">
        <name>pyridoxal 5'-phosphate</name>
        <dbReference type="ChEBI" id="CHEBI:597326"/>
    </cofactor>
</comment>
<dbReference type="Pfam" id="PF12804">
    <property type="entry name" value="NTP_transf_3"/>
    <property type="match status" value="1"/>
</dbReference>
<sequence>MQAIILAAGMGKRLGELTAENTKCMVKVNGVPLIDRLLSQLDAIESPERLNRIVIVIGYKGENLRRHIATRNVRTPIEYIENSVYASTNNIHSLYLARQQLMQDDTLLLESDLIVEDSVIRRLLDHPYPSLALVSKFESWMDGTVVTLDEDYNIKRFIPGSKFSYEESEAYYKTVNIYKFSREFSRTHYVPFLEAYSKALGNNEYYEQVLRVIALLDKPEIRALPLEHEAWYEIDDIQDLDIAESMFCEASEKRLRMESRYGGYWRYPRILDFCYLVNPFFPNHRLMSELKANFEVLVRNYPSGMRVNSLLAAKYFGLRTDYICVGNGAAELIKALMEQLSGSLGVVLPTFEEYPNRLSPERLVCYESVDRDFAYGARELMDFFDDKGISTLLLVNPDNPGGNFIPLPELETLCRWAQRKGIRLIIDESFVDFAEGTPHNTLLTNLLLEENPHLLVVKSISKSYGVPGLRLGVLAGSDRELIARLKKDVAIWNINSLAEFYMQIFGKYETSYRQACRLFREERDRFMASLRQIPFLRVLPSQANFFMCEVLPPYGSLELTERLLSEYDILIKDCSRKKAMKGRQFIRLAVRSREDNERLVQALNELQKQR</sequence>
<dbReference type="PROSITE" id="PS00105">
    <property type="entry name" value="AA_TRANSFER_CLASS_1"/>
    <property type="match status" value="1"/>
</dbReference>
<dbReference type="PANTHER" id="PTHR42885:SF1">
    <property type="entry name" value="THREONINE-PHOSPHATE DECARBOXYLASE"/>
    <property type="match status" value="1"/>
</dbReference>
<keyword evidence="3" id="KW-0808">Transferase</keyword>
<name>A0A9D1VA86_9BACT</name>
<evidence type="ECO:0000313" key="7">
    <source>
        <dbReference type="Proteomes" id="UP000823964"/>
    </source>
</evidence>
<evidence type="ECO:0000313" key="6">
    <source>
        <dbReference type="EMBL" id="HIX19287.1"/>
    </source>
</evidence>
<proteinExistence type="inferred from homology"/>
<reference evidence="6" key="2">
    <citation type="submission" date="2021-04" db="EMBL/GenBank/DDBJ databases">
        <authorList>
            <person name="Gilroy R."/>
        </authorList>
    </citation>
    <scope>NUCLEOTIDE SEQUENCE</scope>
    <source>
        <strain evidence="6">14975</strain>
    </source>
</reference>
<dbReference type="GO" id="GO:0030170">
    <property type="term" value="F:pyridoxal phosphate binding"/>
    <property type="evidence" value="ECO:0007669"/>
    <property type="project" value="InterPro"/>
</dbReference>
<dbReference type="AlphaFoldDB" id="A0A9D1VA86"/>
<dbReference type="InterPro" id="IPR004839">
    <property type="entry name" value="Aminotransferase_I/II_large"/>
</dbReference>
<organism evidence="6 7">
    <name type="scientific">Candidatus Akkermansia intestinigallinarum</name>
    <dbReference type="NCBI Taxonomy" id="2838431"/>
    <lineage>
        <taxon>Bacteria</taxon>
        <taxon>Pseudomonadati</taxon>
        <taxon>Verrucomicrobiota</taxon>
        <taxon>Verrucomicrobiia</taxon>
        <taxon>Verrucomicrobiales</taxon>
        <taxon>Akkermansiaceae</taxon>
        <taxon>Akkermansia</taxon>
    </lineage>
</organism>
<dbReference type="InterPro" id="IPR015422">
    <property type="entry name" value="PyrdxlP-dep_Trfase_small"/>
</dbReference>
<dbReference type="GO" id="GO:0016779">
    <property type="term" value="F:nucleotidyltransferase activity"/>
    <property type="evidence" value="ECO:0007669"/>
    <property type="project" value="UniProtKB-ARBA"/>
</dbReference>
<evidence type="ECO:0000259" key="4">
    <source>
        <dbReference type="Pfam" id="PF00155"/>
    </source>
</evidence>
<accession>A0A9D1VA86</accession>
<evidence type="ECO:0000256" key="3">
    <source>
        <dbReference type="RuleBase" id="RU000481"/>
    </source>
</evidence>
<dbReference type="SUPFAM" id="SSF53383">
    <property type="entry name" value="PLP-dependent transferases"/>
    <property type="match status" value="1"/>
</dbReference>
<dbReference type="Pfam" id="PF00155">
    <property type="entry name" value="Aminotran_1_2"/>
    <property type="match status" value="1"/>
</dbReference>
<feature type="domain" description="MobA-like NTP transferase" evidence="5">
    <location>
        <begin position="3"/>
        <end position="127"/>
    </location>
</feature>
<reference evidence="6" key="1">
    <citation type="journal article" date="2021" name="PeerJ">
        <title>Extensive microbial diversity within the chicken gut microbiome revealed by metagenomics and culture.</title>
        <authorList>
            <person name="Gilroy R."/>
            <person name="Ravi A."/>
            <person name="Getino M."/>
            <person name="Pursley I."/>
            <person name="Horton D.L."/>
            <person name="Alikhan N.F."/>
            <person name="Baker D."/>
            <person name="Gharbi K."/>
            <person name="Hall N."/>
            <person name="Watson M."/>
            <person name="Adriaenssens E.M."/>
            <person name="Foster-Nyarko E."/>
            <person name="Jarju S."/>
            <person name="Secka A."/>
            <person name="Antonio M."/>
            <person name="Oren A."/>
            <person name="Chaudhuri R.R."/>
            <person name="La Ragione R."/>
            <person name="Hildebrand F."/>
            <person name="Pallen M.J."/>
        </authorList>
    </citation>
    <scope>NUCLEOTIDE SEQUENCE</scope>
    <source>
        <strain evidence="6">14975</strain>
    </source>
</reference>
<dbReference type="InterPro" id="IPR015424">
    <property type="entry name" value="PyrdxlP-dep_Trfase"/>
</dbReference>
<feature type="domain" description="Aminotransferase class I/classII large" evidence="4">
    <location>
        <begin position="313"/>
        <end position="603"/>
    </location>
</feature>
<dbReference type="CDD" id="cd00609">
    <property type="entry name" value="AAT_like"/>
    <property type="match status" value="1"/>
</dbReference>
<dbReference type="InterPro" id="IPR029044">
    <property type="entry name" value="Nucleotide-diphossugar_trans"/>
</dbReference>
<evidence type="ECO:0000256" key="2">
    <source>
        <dbReference type="ARBA" id="ARBA00022898"/>
    </source>
</evidence>
<dbReference type="InterPro" id="IPR015421">
    <property type="entry name" value="PyrdxlP-dep_Trfase_major"/>
</dbReference>
<dbReference type="Proteomes" id="UP000823964">
    <property type="component" value="Unassembled WGS sequence"/>
</dbReference>
<dbReference type="CDD" id="cd02523">
    <property type="entry name" value="PC_cytidylyltransferase"/>
    <property type="match status" value="1"/>
</dbReference>
<dbReference type="EC" id="2.6.1.-" evidence="3"/>
<dbReference type="GO" id="GO:0008483">
    <property type="term" value="F:transaminase activity"/>
    <property type="evidence" value="ECO:0007669"/>
    <property type="project" value="UniProtKB-KW"/>
</dbReference>
<dbReference type="EMBL" id="DXFQ01000026">
    <property type="protein sequence ID" value="HIX19287.1"/>
    <property type="molecule type" value="Genomic_DNA"/>
</dbReference>
<protein>
    <recommendedName>
        <fullName evidence="3">Aminotransferase</fullName>
        <ecNumber evidence="3">2.6.1.-</ecNumber>
    </recommendedName>
</protein>